<evidence type="ECO:0000313" key="2">
    <source>
        <dbReference type="Proteomes" id="UP000887013"/>
    </source>
</evidence>
<accession>A0A8X6R037</accession>
<proteinExistence type="predicted"/>
<evidence type="ECO:0000313" key="1">
    <source>
        <dbReference type="EMBL" id="GFU62381.1"/>
    </source>
</evidence>
<dbReference type="EMBL" id="BMAW01041116">
    <property type="protein sequence ID" value="GFU62381.1"/>
    <property type="molecule type" value="Genomic_DNA"/>
</dbReference>
<dbReference type="Proteomes" id="UP000887013">
    <property type="component" value="Unassembled WGS sequence"/>
</dbReference>
<gene>
    <name evidence="1" type="ORF">NPIL_515501</name>
</gene>
<organism evidence="1 2">
    <name type="scientific">Nephila pilipes</name>
    <name type="common">Giant wood spider</name>
    <name type="synonym">Nephila maculata</name>
    <dbReference type="NCBI Taxonomy" id="299642"/>
    <lineage>
        <taxon>Eukaryota</taxon>
        <taxon>Metazoa</taxon>
        <taxon>Ecdysozoa</taxon>
        <taxon>Arthropoda</taxon>
        <taxon>Chelicerata</taxon>
        <taxon>Arachnida</taxon>
        <taxon>Araneae</taxon>
        <taxon>Araneomorphae</taxon>
        <taxon>Entelegynae</taxon>
        <taxon>Araneoidea</taxon>
        <taxon>Nephilidae</taxon>
        <taxon>Nephila</taxon>
    </lineage>
</organism>
<keyword evidence="2" id="KW-1185">Reference proteome</keyword>
<name>A0A8X6R037_NEPPI</name>
<protein>
    <submittedName>
        <fullName evidence="1">Uncharacterized protein</fullName>
    </submittedName>
</protein>
<dbReference type="AlphaFoldDB" id="A0A8X6R037"/>
<reference evidence="1" key="1">
    <citation type="submission" date="2020-08" db="EMBL/GenBank/DDBJ databases">
        <title>Multicomponent nature underlies the extraordinary mechanical properties of spider dragline silk.</title>
        <authorList>
            <person name="Kono N."/>
            <person name="Nakamura H."/>
            <person name="Mori M."/>
            <person name="Yoshida Y."/>
            <person name="Ohtoshi R."/>
            <person name="Malay A.D."/>
            <person name="Moran D.A.P."/>
            <person name="Tomita M."/>
            <person name="Numata K."/>
            <person name="Arakawa K."/>
        </authorList>
    </citation>
    <scope>NUCLEOTIDE SEQUENCE</scope>
</reference>
<comment type="caution">
    <text evidence="1">The sequence shown here is derived from an EMBL/GenBank/DDBJ whole genome shotgun (WGS) entry which is preliminary data.</text>
</comment>
<sequence length="103" mass="11642">MLPCAWDDKVEIKLGQFSLLENYCIGNLEMGTNFEVLSICGQAQECRSQIKRFGHVIYLKVNQSRTIVLGINIRDSESMTRWKYPAKTTTLPLVEGKLMNSAG</sequence>